<keyword evidence="7" id="KW-0520">NAD</keyword>
<comment type="pathway">
    <text evidence="3">Carbohydrate metabolism; galactose metabolism.</text>
</comment>
<comment type="cofactor">
    <cofactor evidence="2">
        <name>NAD(+)</name>
        <dbReference type="ChEBI" id="CHEBI:57540"/>
    </cofactor>
</comment>
<comment type="catalytic activity">
    <reaction evidence="1">
        <text>UDP-alpha-D-glucose = UDP-alpha-D-galactose</text>
        <dbReference type="Rhea" id="RHEA:22168"/>
        <dbReference type="ChEBI" id="CHEBI:58885"/>
        <dbReference type="ChEBI" id="CHEBI:66914"/>
        <dbReference type="EC" id="5.1.3.2"/>
    </reaction>
</comment>
<evidence type="ECO:0000256" key="8">
    <source>
        <dbReference type="ARBA" id="ARBA00023235"/>
    </source>
</evidence>
<evidence type="ECO:0000313" key="12">
    <source>
        <dbReference type="EMBL" id="GEM47921.1"/>
    </source>
</evidence>
<dbReference type="OrthoDB" id="9811743at2"/>
<keyword evidence="13" id="KW-1185">Reference proteome</keyword>
<proteinExistence type="inferred from homology"/>
<dbReference type="AlphaFoldDB" id="A0A511N695"/>
<evidence type="ECO:0000256" key="1">
    <source>
        <dbReference type="ARBA" id="ARBA00000083"/>
    </source>
</evidence>
<comment type="similarity">
    <text evidence="4">Belongs to the NAD(P)-dependent epimerase/dehydratase family.</text>
</comment>
<dbReference type="PANTHER" id="PTHR43725">
    <property type="entry name" value="UDP-GLUCOSE 4-EPIMERASE"/>
    <property type="match status" value="1"/>
</dbReference>
<protein>
    <recommendedName>
        <fullName evidence="6">UDP-glucose 4-epimerase</fullName>
        <ecNumber evidence="5">5.1.3.2</ecNumber>
    </recommendedName>
    <alternativeName>
        <fullName evidence="10">Galactowaldenase</fullName>
    </alternativeName>
    <alternativeName>
        <fullName evidence="9">UDP-galactose 4-epimerase</fullName>
    </alternativeName>
</protein>
<sequence>MKVLVTGGAGYIGSTICSALLDQGHTPIVLDSLIRGRQEFVQDRIFYQGDIADQDLIKRIFKDHPDIYATIHCAALILVPESTANPLGYYRANVQKSLDLFDALMQVGCDRVIFSSTASLYDVVEGFSVDEASPLKPSSPYSRTKLCMELALEDFTRAYDFRAITLRYFNPIGADPKLRSGQQLERVSHALDKIIEAHTLRQNFYITGTEWPTRDGSGIRDYIHVWDLAKAHIKAVLEFDRVFSEYTTEKYRVYNLGTGNGTTVFELVQAFENVIGHPIKKELAPPRPGDVAGAYANPARANTELGWYPESSLETAIELGLKWFEKRKAFLGLTF</sequence>
<dbReference type="EC" id="5.1.3.2" evidence="5"/>
<accession>A0A511N695</accession>
<dbReference type="InterPro" id="IPR005886">
    <property type="entry name" value="UDP_G4E"/>
</dbReference>
<evidence type="ECO:0000313" key="13">
    <source>
        <dbReference type="Proteomes" id="UP000321306"/>
    </source>
</evidence>
<feature type="domain" description="NAD-dependent epimerase/dehydratase" evidence="11">
    <location>
        <begin position="3"/>
        <end position="256"/>
    </location>
</feature>
<dbReference type="NCBIfam" id="TIGR01179">
    <property type="entry name" value="galE"/>
    <property type="match status" value="1"/>
</dbReference>
<evidence type="ECO:0000256" key="10">
    <source>
        <dbReference type="ARBA" id="ARBA00033067"/>
    </source>
</evidence>
<dbReference type="InterPro" id="IPR036291">
    <property type="entry name" value="NAD(P)-bd_dom_sf"/>
</dbReference>
<name>A0A511N695_DEIC1</name>
<evidence type="ECO:0000256" key="2">
    <source>
        <dbReference type="ARBA" id="ARBA00001911"/>
    </source>
</evidence>
<dbReference type="GO" id="GO:0003978">
    <property type="term" value="F:UDP-glucose 4-epimerase activity"/>
    <property type="evidence" value="ECO:0007669"/>
    <property type="project" value="UniProtKB-EC"/>
</dbReference>
<dbReference type="EMBL" id="BJXB01000016">
    <property type="protein sequence ID" value="GEM47921.1"/>
    <property type="molecule type" value="Genomic_DNA"/>
</dbReference>
<evidence type="ECO:0000256" key="3">
    <source>
        <dbReference type="ARBA" id="ARBA00004947"/>
    </source>
</evidence>
<reference evidence="12 13" key="1">
    <citation type="submission" date="2019-07" db="EMBL/GenBank/DDBJ databases">
        <title>Whole genome shotgun sequence of Deinococcus cellulosilyticus NBRC 106333.</title>
        <authorList>
            <person name="Hosoyama A."/>
            <person name="Uohara A."/>
            <person name="Ohji S."/>
            <person name="Ichikawa N."/>
        </authorList>
    </citation>
    <scope>NUCLEOTIDE SEQUENCE [LARGE SCALE GENOMIC DNA]</scope>
    <source>
        <strain evidence="12 13">NBRC 106333</strain>
    </source>
</reference>
<keyword evidence="8" id="KW-0413">Isomerase</keyword>
<dbReference type="SUPFAM" id="SSF51735">
    <property type="entry name" value="NAD(P)-binding Rossmann-fold domains"/>
    <property type="match status" value="1"/>
</dbReference>
<gene>
    <name evidence="12" type="primary">galE</name>
    <name evidence="12" type="synonym">exoB</name>
    <name evidence="12" type="ORF">DC3_35560</name>
</gene>
<dbReference type="GO" id="GO:0006012">
    <property type="term" value="P:galactose metabolic process"/>
    <property type="evidence" value="ECO:0007669"/>
    <property type="project" value="UniProtKB-UniPathway"/>
</dbReference>
<dbReference type="Gene3D" id="3.90.25.10">
    <property type="entry name" value="UDP-galactose 4-epimerase, domain 1"/>
    <property type="match status" value="1"/>
</dbReference>
<organism evidence="12 13">
    <name type="scientific">Deinococcus cellulosilyticus (strain DSM 18568 / NBRC 106333 / KACC 11606 / 5516J-15)</name>
    <dbReference type="NCBI Taxonomy" id="1223518"/>
    <lineage>
        <taxon>Bacteria</taxon>
        <taxon>Thermotogati</taxon>
        <taxon>Deinococcota</taxon>
        <taxon>Deinococci</taxon>
        <taxon>Deinococcales</taxon>
        <taxon>Deinococcaceae</taxon>
        <taxon>Deinococcus</taxon>
    </lineage>
</organism>
<evidence type="ECO:0000259" key="11">
    <source>
        <dbReference type="Pfam" id="PF01370"/>
    </source>
</evidence>
<comment type="caution">
    <text evidence="12">The sequence shown here is derived from an EMBL/GenBank/DDBJ whole genome shotgun (WGS) entry which is preliminary data.</text>
</comment>
<evidence type="ECO:0000256" key="9">
    <source>
        <dbReference type="ARBA" id="ARBA00031367"/>
    </source>
</evidence>
<evidence type="ECO:0000256" key="4">
    <source>
        <dbReference type="ARBA" id="ARBA00007637"/>
    </source>
</evidence>
<dbReference type="Proteomes" id="UP000321306">
    <property type="component" value="Unassembled WGS sequence"/>
</dbReference>
<evidence type="ECO:0000256" key="7">
    <source>
        <dbReference type="ARBA" id="ARBA00023027"/>
    </source>
</evidence>
<evidence type="ECO:0000256" key="5">
    <source>
        <dbReference type="ARBA" id="ARBA00013189"/>
    </source>
</evidence>
<dbReference type="RefSeq" id="WP_146886575.1">
    <property type="nucleotide sequence ID" value="NZ_BJXB01000016.1"/>
</dbReference>
<dbReference type="PRINTS" id="PR01713">
    <property type="entry name" value="NUCEPIMERASE"/>
</dbReference>
<dbReference type="UniPathway" id="UPA00214"/>
<dbReference type="Gene3D" id="3.40.50.720">
    <property type="entry name" value="NAD(P)-binding Rossmann-like Domain"/>
    <property type="match status" value="1"/>
</dbReference>
<dbReference type="Pfam" id="PF01370">
    <property type="entry name" value="Epimerase"/>
    <property type="match status" value="1"/>
</dbReference>
<evidence type="ECO:0000256" key="6">
    <source>
        <dbReference type="ARBA" id="ARBA00018569"/>
    </source>
</evidence>
<dbReference type="InterPro" id="IPR001509">
    <property type="entry name" value="Epimerase_deHydtase"/>
</dbReference>